<evidence type="ECO:0000313" key="3">
    <source>
        <dbReference type="Proteomes" id="UP000053989"/>
    </source>
</evidence>
<comment type="similarity">
    <text evidence="1">Belongs to the TCP11 family.</text>
</comment>
<dbReference type="STRING" id="1036808.A0A0C3D7P9"/>
<name>A0A0C3D7P9_9AGAM</name>
<dbReference type="Proteomes" id="UP000053989">
    <property type="component" value="Unassembled WGS sequence"/>
</dbReference>
<dbReference type="AlphaFoldDB" id="A0A0C3D7P9"/>
<proteinExistence type="inferred from homology"/>
<dbReference type="HOGENOM" id="CLU_804553_0_0_1"/>
<reference evidence="2 3" key="1">
    <citation type="submission" date="2014-04" db="EMBL/GenBank/DDBJ databases">
        <authorList>
            <consortium name="DOE Joint Genome Institute"/>
            <person name="Kuo A."/>
            <person name="Kohler A."/>
            <person name="Nagy L.G."/>
            <person name="Floudas D."/>
            <person name="Copeland A."/>
            <person name="Barry K.W."/>
            <person name="Cichocki N."/>
            <person name="Veneault-Fourrey C."/>
            <person name="LaButti K."/>
            <person name="Lindquist E.A."/>
            <person name="Lipzen A."/>
            <person name="Lundell T."/>
            <person name="Morin E."/>
            <person name="Murat C."/>
            <person name="Sun H."/>
            <person name="Tunlid A."/>
            <person name="Henrissat B."/>
            <person name="Grigoriev I.V."/>
            <person name="Hibbett D.S."/>
            <person name="Martin F."/>
            <person name="Nordberg H.P."/>
            <person name="Cantor M.N."/>
            <person name="Hua S.X."/>
        </authorList>
    </citation>
    <scope>NUCLEOTIDE SEQUENCE [LARGE SCALE GENOMIC DNA]</scope>
    <source>
        <strain evidence="2 3">Foug A</strain>
    </source>
</reference>
<evidence type="ECO:0000256" key="1">
    <source>
        <dbReference type="ARBA" id="ARBA00010954"/>
    </source>
</evidence>
<dbReference type="PANTHER" id="PTHR12832">
    <property type="entry name" value="TESTIS-SPECIFIC PROTEIN PBS13 T-COMPLEX 11"/>
    <property type="match status" value="1"/>
</dbReference>
<organism evidence="2 3">
    <name type="scientific">Scleroderma citrinum Foug A</name>
    <dbReference type="NCBI Taxonomy" id="1036808"/>
    <lineage>
        <taxon>Eukaryota</taxon>
        <taxon>Fungi</taxon>
        <taxon>Dikarya</taxon>
        <taxon>Basidiomycota</taxon>
        <taxon>Agaricomycotina</taxon>
        <taxon>Agaricomycetes</taxon>
        <taxon>Agaricomycetidae</taxon>
        <taxon>Boletales</taxon>
        <taxon>Sclerodermatineae</taxon>
        <taxon>Sclerodermataceae</taxon>
        <taxon>Scleroderma</taxon>
    </lineage>
</organism>
<protein>
    <submittedName>
        <fullName evidence="2">Uncharacterized protein</fullName>
    </submittedName>
</protein>
<dbReference type="InParanoid" id="A0A0C3D7P9"/>
<keyword evidence="3" id="KW-1185">Reference proteome</keyword>
<reference evidence="3" key="2">
    <citation type="submission" date="2015-01" db="EMBL/GenBank/DDBJ databases">
        <title>Evolutionary Origins and Diversification of the Mycorrhizal Mutualists.</title>
        <authorList>
            <consortium name="DOE Joint Genome Institute"/>
            <consortium name="Mycorrhizal Genomics Consortium"/>
            <person name="Kohler A."/>
            <person name="Kuo A."/>
            <person name="Nagy L.G."/>
            <person name="Floudas D."/>
            <person name="Copeland A."/>
            <person name="Barry K.W."/>
            <person name="Cichocki N."/>
            <person name="Veneault-Fourrey C."/>
            <person name="LaButti K."/>
            <person name="Lindquist E.A."/>
            <person name="Lipzen A."/>
            <person name="Lundell T."/>
            <person name="Morin E."/>
            <person name="Murat C."/>
            <person name="Riley R."/>
            <person name="Ohm R."/>
            <person name="Sun H."/>
            <person name="Tunlid A."/>
            <person name="Henrissat B."/>
            <person name="Grigoriev I.V."/>
            <person name="Hibbett D.S."/>
            <person name="Martin F."/>
        </authorList>
    </citation>
    <scope>NUCLEOTIDE SEQUENCE [LARGE SCALE GENOMIC DNA]</scope>
    <source>
        <strain evidence="3">Foug A</strain>
    </source>
</reference>
<dbReference type="Pfam" id="PF05794">
    <property type="entry name" value="Tcp11"/>
    <property type="match status" value="1"/>
</dbReference>
<dbReference type="GO" id="GO:0010737">
    <property type="term" value="P:protein kinase A signaling"/>
    <property type="evidence" value="ECO:0007669"/>
    <property type="project" value="TreeGrafter"/>
</dbReference>
<accession>A0A0C3D7P9</accession>
<dbReference type="InterPro" id="IPR008862">
    <property type="entry name" value="Tcp11"/>
</dbReference>
<dbReference type="PANTHER" id="PTHR12832:SF11">
    <property type="entry name" value="LD23868P"/>
    <property type="match status" value="1"/>
</dbReference>
<gene>
    <name evidence="2" type="ORF">SCLCIDRAFT_1220041</name>
</gene>
<dbReference type="EMBL" id="KN822110">
    <property type="protein sequence ID" value="KIM56775.1"/>
    <property type="molecule type" value="Genomic_DNA"/>
</dbReference>
<sequence>MRDRAVDAMVDVAKTCAPGGGGSKADAVKAVRSCLEILELMKLDIANHQLQTLRPFLIDTSGQYELKAFKGRRGPSSSLDITRKWIMASHHRLLTSPTLTHPSFPSGSFDYRQLSQSQKTYISALKGLTDLVFDPPSPAPSPVPPCSSGSAIAPPSSMCPLPLYPETTYLDSARLLVLAADAADTAALYMFLLLYRQLVFSEASAPGDQSRVNHADLLKLKREIRDISSSHLGYCFKYGNVDAPSSDPAVSDRDKWCKVKQDIVLQIALRAKEARAAPSSPSSALHAHVPDERLLKLAEGWSDTHIRPNSALSTMLKNRVRDAVFSQVLAFTFPPTDTSLGSVRALEAMPAPSICAAGLASGMEPLADEIRSLAERLARLAHIHLGVYLPLYEQEGILSDASS</sequence>
<dbReference type="OrthoDB" id="276323at2759"/>
<evidence type="ECO:0000313" key="2">
    <source>
        <dbReference type="EMBL" id="KIM56775.1"/>
    </source>
</evidence>